<accession>A0A0F9AE02</accession>
<proteinExistence type="predicted"/>
<dbReference type="EMBL" id="LAZR01043142">
    <property type="protein sequence ID" value="KKL07799.1"/>
    <property type="molecule type" value="Genomic_DNA"/>
</dbReference>
<sequence length="55" mass="6271">MQEPINIIFDGPPGHESGRFVEVETDDGKSTNVGEWIQKGEYWVLRITKLPEKQA</sequence>
<name>A0A0F9AE02_9ZZZZ</name>
<reference evidence="1" key="1">
    <citation type="journal article" date="2015" name="Nature">
        <title>Complex archaea that bridge the gap between prokaryotes and eukaryotes.</title>
        <authorList>
            <person name="Spang A."/>
            <person name="Saw J.H."/>
            <person name="Jorgensen S.L."/>
            <person name="Zaremba-Niedzwiedzka K."/>
            <person name="Martijn J."/>
            <person name="Lind A.E."/>
            <person name="van Eijk R."/>
            <person name="Schleper C."/>
            <person name="Guy L."/>
            <person name="Ettema T.J."/>
        </authorList>
    </citation>
    <scope>NUCLEOTIDE SEQUENCE</scope>
</reference>
<protein>
    <submittedName>
        <fullName evidence="1">Uncharacterized protein</fullName>
    </submittedName>
</protein>
<evidence type="ECO:0000313" key="1">
    <source>
        <dbReference type="EMBL" id="KKL07799.1"/>
    </source>
</evidence>
<comment type="caution">
    <text evidence="1">The sequence shown here is derived from an EMBL/GenBank/DDBJ whole genome shotgun (WGS) entry which is preliminary data.</text>
</comment>
<dbReference type="AlphaFoldDB" id="A0A0F9AE02"/>
<organism evidence="1">
    <name type="scientific">marine sediment metagenome</name>
    <dbReference type="NCBI Taxonomy" id="412755"/>
    <lineage>
        <taxon>unclassified sequences</taxon>
        <taxon>metagenomes</taxon>
        <taxon>ecological metagenomes</taxon>
    </lineage>
</organism>
<gene>
    <name evidence="1" type="ORF">LCGC14_2582410</name>
</gene>